<reference evidence="1 2" key="1">
    <citation type="journal article" date="2014" name="Antonie Van Leeuwenhoek">
        <title>Hyphomonas beringensis sp. nov. and Hyphomonas chukchiensis sp. nov., isolated from surface seawater of the Bering Sea and Chukchi Sea.</title>
        <authorList>
            <person name="Li C."/>
            <person name="Lai Q."/>
            <person name="Li G."/>
            <person name="Dong C."/>
            <person name="Wang J."/>
            <person name="Liao Y."/>
            <person name="Shao Z."/>
        </authorList>
    </citation>
    <scope>NUCLEOTIDE SEQUENCE [LARGE SCALE GENOMIC DNA]</scope>
    <source>
        <strain evidence="1 2">22II1-22F38</strain>
    </source>
</reference>
<proteinExistence type="predicted"/>
<dbReference type="AlphaFoldDB" id="A0A059E764"/>
<keyword evidence="2" id="KW-1185">Reference proteome</keyword>
<sequence>MIWINSVFKIIKVQALMVSEKLICALQKFYARLPGVKRVAAE</sequence>
<dbReference type="Proteomes" id="UP000024547">
    <property type="component" value="Unassembled WGS sequence"/>
</dbReference>
<evidence type="ECO:0000313" key="2">
    <source>
        <dbReference type="Proteomes" id="UP000024547"/>
    </source>
</evidence>
<name>A0A059E764_9PROT</name>
<gene>
    <name evidence="1" type="ORF">HY36_14695</name>
</gene>
<comment type="caution">
    <text evidence="1">The sequence shown here is derived from an EMBL/GenBank/DDBJ whole genome shotgun (WGS) entry which is preliminary data.</text>
</comment>
<organism evidence="1 2">
    <name type="scientific">Hyphomonas atlantica</name>
    <dbReference type="NCBI Taxonomy" id="1280948"/>
    <lineage>
        <taxon>Bacteria</taxon>
        <taxon>Pseudomonadati</taxon>
        <taxon>Pseudomonadota</taxon>
        <taxon>Alphaproteobacteria</taxon>
        <taxon>Hyphomonadales</taxon>
        <taxon>Hyphomonadaceae</taxon>
        <taxon>Hyphomonas</taxon>
    </lineage>
</organism>
<dbReference type="EMBL" id="AWFH01000006">
    <property type="protein sequence ID" value="KCZ63541.1"/>
    <property type="molecule type" value="Genomic_DNA"/>
</dbReference>
<dbReference type="STRING" id="1280948.HY36_14695"/>
<accession>A0A059E764</accession>
<protein>
    <submittedName>
        <fullName evidence="1">Uncharacterized protein</fullName>
    </submittedName>
</protein>
<dbReference type="PATRIC" id="fig|1280948.3.peg.1174"/>
<evidence type="ECO:0000313" key="1">
    <source>
        <dbReference type="EMBL" id="KCZ63541.1"/>
    </source>
</evidence>